<protein>
    <submittedName>
        <fullName evidence="1">Uncharacterized protein</fullName>
    </submittedName>
</protein>
<evidence type="ECO:0000313" key="2">
    <source>
        <dbReference type="Proteomes" id="UP001143910"/>
    </source>
</evidence>
<dbReference type="EMBL" id="JANJQO010000037">
    <property type="protein sequence ID" value="KAJ2983272.1"/>
    <property type="molecule type" value="Genomic_DNA"/>
</dbReference>
<proteinExistence type="predicted"/>
<reference evidence="1" key="1">
    <citation type="submission" date="2022-08" db="EMBL/GenBank/DDBJ databases">
        <title>Genome Sequence of Lecanicillium fungicola.</title>
        <authorList>
            <person name="Buettner E."/>
        </authorList>
    </citation>
    <scope>NUCLEOTIDE SEQUENCE</scope>
    <source>
        <strain evidence="1">Babe33</strain>
    </source>
</reference>
<keyword evidence="2" id="KW-1185">Reference proteome</keyword>
<gene>
    <name evidence="1" type="ORF">NQ176_g811</name>
</gene>
<accession>A0ACC1NV94</accession>
<name>A0ACC1NV94_9HYPO</name>
<organism evidence="1 2">
    <name type="scientific">Zarea fungicola</name>
    <dbReference type="NCBI Taxonomy" id="93591"/>
    <lineage>
        <taxon>Eukaryota</taxon>
        <taxon>Fungi</taxon>
        <taxon>Dikarya</taxon>
        <taxon>Ascomycota</taxon>
        <taxon>Pezizomycotina</taxon>
        <taxon>Sordariomycetes</taxon>
        <taxon>Hypocreomycetidae</taxon>
        <taxon>Hypocreales</taxon>
        <taxon>Cordycipitaceae</taxon>
        <taxon>Zarea</taxon>
    </lineage>
</organism>
<comment type="caution">
    <text evidence="1">The sequence shown here is derived from an EMBL/GenBank/DDBJ whole genome shotgun (WGS) entry which is preliminary data.</text>
</comment>
<evidence type="ECO:0000313" key="1">
    <source>
        <dbReference type="EMBL" id="KAJ2983272.1"/>
    </source>
</evidence>
<sequence>MAATAGDRGSEMQGVIIALLATSLLTGILRFYTHGVLIKRFFAEDYLTLVALVLLCVYSAFALLSVSYGLGKHNVDVAPESRPTAIMYRWLASLVYIVVSLLTKWIVGLFLLRICPRKRWRQITIWTILAVVTLFTIIYFFLDIWSCTPVRYVWTRYNPEPEEGSCHATTFATVTTYIAAVINIVADWVLPALPATLVWKAQMEPRVKVSVIALLCLGSVASVATIVRIPYADGILDNPDYLHTSTDIGIWSTVEIGIALTASSLATLKPLLRRMRLFNMSDVMSYGSRSRTQTGGYDIYLATAPKRMDAAEE</sequence>
<dbReference type="Proteomes" id="UP001143910">
    <property type="component" value="Unassembled WGS sequence"/>
</dbReference>